<gene>
    <name evidence="1" type="ORF">X943_002257</name>
</gene>
<name>A0AAD9G785_BABDI</name>
<reference evidence="1" key="1">
    <citation type="journal article" date="2014" name="Nucleic Acids Res.">
        <title>The evolutionary dynamics of variant antigen genes in Babesia reveal a history of genomic innovation underlying host-parasite interaction.</title>
        <authorList>
            <person name="Jackson A.P."/>
            <person name="Otto T.D."/>
            <person name="Darby A."/>
            <person name="Ramaprasad A."/>
            <person name="Xia D."/>
            <person name="Echaide I.E."/>
            <person name="Farber M."/>
            <person name="Gahlot S."/>
            <person name="Gamble J."/>
            <person name="Gupta D."/>
            <person name="Gupta Y."/>
            <person name="Jackson L."/>
            <person name="Malandrin L."/>
            <person name="Malas T.B."/>
            <person name="Moussa E."/>
            <person name="Nair M."/>
            <person name="Reid A.J."/>
            <person name="Sanders M."/>
            <person name="Sharma J."/>
            <person name="Tracey A."/>
            <person name="Quail M.A."/>
            <person name="Weir W."/>
            <person name="Wastling J.M."/>
            <person name="Hall N."/>
            <person name="Willadsen P."/>
            <person name="Lingelbach K."/>
            <person name="Shiels B."/>
            <person name="Tait A."/>
            <person name="Berriman M."/>
            <person name="Allred D.R."/>
            <person name="Pain A."/>
        </authorList>
    </citation>
    <scope>NUCLEOTIDE SEQUENCE</scope>
    <source>
        <strain evidence="1">1802A</strain>
    </source>
</reference>
<evidence type="ECO:0000313" key="2">
    <source>
        <dbReference type="Proteomes" id="UP001195914"/>
    </source>
</evidence>
<reference evidence="1" key="2">
    <citation type="submission" date="2021-05" db="EMBL/GenBank/DDBJ databases">
        <authorList>
            <person name="Pain A."/>
        </authorList>
    </citation>
    <scope>NUCLEOTIDE SEQUENCE</scope>
    <source>
        <strain evidence="1">1802A</strain>
    </source>
</reference>
<sequence>MSKKNDKRAIQKRHNIVKKQMMEQQRKRQDRKSVKELCRNLKSHLQNITLGLPKSNDVTPVVEEVDMADAKPIRRGNHFLRELGTGEKLTARRKKVLKDALKRRRKLGV</sequence>
<proteinExistence type="predicted"/>
<organism evidence="1 2">
    <name type="scientific">Babesia divergens</name>
    <dbReference type="NCBI Taxonomy" id="32595"/>
    <lineage>
        <taxon>Eukaryota</taxon>
        <taxon>Sar</taxon>
        <taxon>Alveolata</taxon>
        <taxon>Apicomplexa</taxon>
        <taxon>Aconoidasida</taxon>
        <taxon>Piroplasmida</taxon>
        <taxon>Babesiidae</taxon>
        <taxon>Babesia</taxon>
    </lineage>
</organism>
<dbReference type="Proteomes" id="UP001195914">
    <property type="component" value="Unassembled WGS sequence"/>
</dbReference>
<keyword evidence="2" id="KW-1185">Reference proteome</keyword>
<accession>A0AAD9G785</accession>
<evidence type="ECO:0000313" key="1">
    <source>
        <dbReference type="EMBL" id="KAK1933121.1"/>
    </source>
</evidence>
<protein>
    <submittedName>
        <fullName evidence="1">Uncharacterized protein</fullName>
    </submittedName>
</protein>
<dbReference type="EMBL" id="JAHBMH010000073">
    <property type="protein sequence ID" value="KAK1933121.1"/>
    <property type="molecule type" value="Genomic_DNA"/>
</dbReference>
<comment type="caution">
    <text evidence="1">The sequence shown here is derived from an EMBL/GenBank/DDBJ whole genome shotgun (WGS) entry which is preliminary data.</text>
</comment>
<dbReference type="AlphaFoldDB" id="A0AAD9G785"/>